<dbReference type="SMART" id="SM00034">
    <property type="entry name" value="CLECT"/>
    <property type="match status" value="1"/>
</dbReference>
<sequence length="172" mass="19377">MATGVLTGFVLVYCVVFAFAACPIDWSEFQGECLHFSRASRGWIDAARDCRSKGGYLMTDDSEDKHNFVTQILSVLHEFRESGFWVGAEDNVFEGQWRWLETGTALGPYTKWASGYPTRNETTNCLVMKFEGTTLFWMDDNCVPWAHGKERGGNHFYICEKPESTDGTGVIG</sequence>
<organism evidence="3 4">
    <name type="scientific">Magallana gigas</name>
    <name type="common">Pacific oyster</name>
    <name type="synonym">Crassostrea gigas</name>
    <dbReference type="NCBI Taxonomy" id="29159"/>
    <lineage>
        <taxon>Eukaryota</taxon>
        <taxon>Metazoa</taxon>
        <taxon>Spiralia</taxon>
        <taxon>Lophotrochozoa</taxon>
        <taxon>Mollusca</taxon>
        <taxon>Bivalvia</taxon>
        <taxon>Autobranchia</taxon>
        <taxon>Pteriomorphia</taxon>
        <taxon>Ostreida</taxon>
        <taxon>Ostreoidea</taxon>
        <taxon>Ostreidae</taxon>
        <taxon>Magallana</taxon>
    </lineage>
</organism>
<dbReference type="Gene3D" id="3.10.100.10">
    <property type="entry name" value="Mannose-Binding Protein A, subunit A"/>
    <property type="match status" value="1"/>
</dbReference>
<reference evidence="3" key="1">
    <citation type="submission" date="2022-08" db="UniProtKB">
        <authorList>
            <consortium name="EnsemblMetazoa"/>
        </authorList>
    </citation>
    <scope>IDENTIFICATION</scope>
    <source>
        <strain evidence="3">05x7-T-G4-1.051#20</strain>
    </source>
</reference>
<dbReference type="SUPFAM" id="SSF56436">
    <property type="entry name" value="C-type lectin-like"/>
    <property type="match status" value="1"/>
</dbReference>
<dbReference type="OrthoDB" id="6118498at2759"/>
<keyword evidence="1" id="KW-0732">Signal</keyword>
<dbReference type="InterPro" id="IPR001304">
    <property type="entry name" value="C-type_lectin-like"/>
</dbReference>
<evidence type="ECO:0000256" key="1">
    <source>
        <dbReference type="SAM" id="SignalP"/>
    </source>
</evidence>
<accession>A0A8W8JMK8</accession>
<dbReference type="Proteomes" id="UP000005408">
    <property type="component" value="Unassembled WGS sequence"/>
</dbReference>
<dbReference type="PROSITE" id="PS50041">
    <property type="entry name" value="C_TYPE_LECTIN_2"/>
    <property type="match status" value="1"/>
</dbReference>
<feature type="chain" id="PRO_5042431122" description="C-type lectin domain-containing protein" evidence="1">
    <location>
        <begin position="21"/>
        <end position="172"/>
    </location>
</feature>
<dbReference type="OMA" id="KENCIHF"/>
<dbReference type="InterPro" id="IPR016186">
    <property type="entry name" value="C-type_lectin-like/link_sf"/>
</dbReference>
<dbReference type="InterPro" id="IPR050111">
    <property type="entry name" value="C-type_lectin/snaclec_domain"/>
</dbReference>
<dbReference type="InterPro" id="IPR016187">
    <property type="entry name" value="CTDL_fold"/>
</dbReference>
<dbReference type="CDD" id="cd00037">
    <property type="entry name" value="CLECT"/>
    <property type="match status" value="1"/>
</dbReference>
<name>A0A8W8JMK8_MAGGI</name>
<dbReference type="EnsemblMetazoa" id="G20093.1">
    <property type="protein sequence ID" value="G20093.1:cds"/>
    <property type="gene ID" value="G20093"/>
</dbReference>
<evidence type="ECO:0000259" key="2">
    <source>
        <dbReference type="PROSITE" id="PS50041"/>
    </source>
</evidence>
<proteinExistence type="predicted"/>
<feature type="signal peptide" evidence="1">
    <location>
        <begin position="1"/>
        <end position="20"/>
    </location>
</feature>
<dbReference type="AlphaFoldDB" id="A0A8W8JMK8"/>
<evidence type="ECO:0000313" key="3">
    <source>
        <dbReference type="EnsemblMetazoa" id="G20093.2:cds"/>
    </source>
</evidence>
<protein>
    <recommendedName>
        <fullName evidence="2">C-type lectin domain-containing protein</fullName>
    </recommendedName>
</protein>
<dbReference type="EnsemblMetazoa" id="G20093.2">
    <property type="protein sequence ID" value="G20093.2:cds"/>
    <property type="gene ID" value="G20093"/>
</dbReference>
<dbReference type="PANTHER" id="PTHR22803">
    <property type="entry name" value="MANNOSE, PHOSPHOLIPASE, LECTIN RECEPTOR RELATED"/>
    <property type="match status" value="1"/>
</dbReference>
<dbReference type="Pfam" id="PF00059">
    <property type="entry name" value="Lectin_C"/>
    <property type="match status" value="1"/>
</dbReference>
<keyword evidence="4" id="KW-1185">Reference proteome</keyword>
<feature type="domain" description="C-type lectin" evidence="2">
    <location>
        <begin position="29"/>
        <end position="142"/>
    </location>
</feature>
<evidence type="ECO:0000313" key="4">
    <source>
        <dbReference type="Proteomes" id="UP000005408"/>
    </source>
</evidence>